<reference evidence="3 4" key="2">
    <citation type="submission" date="2024-07" db="EMBL/GenBank/DDBJ databases">
        <authorList>
            <person name="Akdeniz Z."/>
        </authorList>
    </citation>
    <scope>NUCLEOTIDE SEQUENCE [LARGE SCALE GENOMIC DNA]</scope>
</reference>
<comment type="caution">
    <text evidence="2">The sequence shown here is derived from an EMBL/GenBank/DDBJ whole genome shotgun (WGS) entry which is preliminary data.</text>
</comment>
<name>A0AA86PQV8_9EUKA</name>
<evidence type="ECO:0000256" key="1">
    <source>
        <dbReference type="SAM" id="MobiDB-lite"/>
    </source>
</evidence>
<gene>
    <name evidence="2" type="ORF">HINF_LOCUS30701</name>
    <name evidence="3" type="ORF">HINF_LOCUS39549</name>
</gene>
<dbReference type="Proteomes" id="UP001642409">
    <property type="component" value="Unassembled WGS sequence"/>
</dbReference>
<dbReference type="EMBL" id="CAXDID020000153">
    <property type="protein sequence ID" value="CAL6042346.1"/>
    <property type="molecule type" value="Genomic_DNA"/>
</dbReference>
<sequence>MADKVEEQNTTKQYTYDSKATKTSKEITKVQNSLNQMFNTITQDIHNDQRATYTQQLNLNESTQNMDITLFDTIKIKRPCDIILENKIKQQLKASKEIEKNILINQENKKLNLSQVQLQKQQKILN</sequence>
<proteinExistence type="predicted"/>
<keyword evidence="4" id="KW-1185">Reference proteome</keyword>
<accession>A0AA86PQV8</accession>
<feature type="region of interest" description="Disordered" evidence="1">
    <location>
        <begin position="1"/>
        <end position="22"/>
    </location>
</feature>
<evidence type="ECO:0000313" key="2">
    <source>
        <dbReference type="EMBL" id="CAI9943056.1"/>
    </source>
</evidence>
<evidence type="ECO:0000313" key="4">
    <source>
        <dbReference type="Proteomes" id="UP001642409"/>
    </source>
</evidence>
<organism evidence="2">
    <name type="scientific">Hexamita inflata</name>
    <dbReference type="NCBI Taxonomy" id="28002"/>
    <lineage>
        <taxon>Eukaryota</taxon>
        <taxon>Metamonada</taxon>
        <taxon>Diplomonadida</taxon>
        <taxon>Hexamitidae</taxon>
        <taxon>Hexamitinae</taxon>
        <taxon>Hexamita</taxon>
    </lineage>
</organism>
<reference evidence="2" key="1">
    <citation type="submission" date="2023-06" db="EMBL/GenBank/DDBJ databases">
        <authorList>
            <person name="Kurt Z."/>
        </authorList>
    </citation>
    <scope>NUCLEOTIDE SEQUENCE</scope>
</reference>
<protein>
    <submittedName>
        <fullName evidence="3">Hypothetical_protein</fullName>
    </submittedName>
</protein>
<evidence type="ECO:0000313" key="3">
    <source>
        <dbReference type="EMBL" id="CAL6042346.1"/>
    </source>
</evidence>
<dbReference type="AlphaFoldDB" id="A0AA86PQV8"/>
<dbReference type="EMBL" id="CATOUU010000710">
    <property type="protein sequence ID" value="CAI9943056.1"/>
    <property type="molecule type" value="Genomic_DNA"/>
</dbReference>